<reference evidence="3 4" key="1">
    <citation type="submission" date="2019-02" db="EMBL/GenBank/DDBJ databases">
        <title>Deep-cultivation of Planctomycetes and their phenomic and genomic characterization uncovers novel biology.</title>
        <authorList>
            <person name="Wiegand S."/>
            <person name="Jogler M."/>
            <person name="Boedeker C."/>
            <person name="Pinto D."/>
            <person name="Vollmers J."/>
            <person name="Rivas-Marin E."/>
            <person name="Kohn T."/>
            <person name="Peeters S.H."/>
            <person name="Heuer A."/>
            <person name="Rast P."/>
            <person name="Oberbeckmann S."/>
            <person name="Bunk B."/>
            <person name="Jeske O."/>
            <person name="Meyerdierks A."/>
            <person name="Storesund J.E."/>
            <person name="Kallscheuer N."/>
            <person name="Luecker S."/>
            <person name="Lage O.M."/>
            <person name="Pohl T."/>
            <person name="Merkel B.J."/>
            <person name="Hornburger P."/>
            <person name="Mueller R.-W."/>
            <person name="Bruemmer F."/>
            <person name="Labrenz M."/>
            <person name="Spormann A.M."/>
            <person name="Op den Camp H."/>
            <person name="Overmann J."/>
            <person name="Amann R."/>
            <person name="Jetten M.S.M."/>
            <person name="Mascher T."/>
            <person name="Medema M.H."/>
            <person name="Devos D.P."/>
            <person name="Kaster A.-K."/>
            <person name="Ovreas L."/>
            <person name="Rohde M."/>
            <person name="Galperin M.Y."/>
            <person name="Jogler C."/>
        </authorList>
    </citation>
    <scope>NUCLEOTIDE SEQUENCE [LARGE SCALE GENOMIC DNA]</scope>
    <source>
        <strain evidence="3 4">V6</strain>
    </source>
</reference>
<dbReference type="Proteomes" id="UP000320722">
    <property type="component" value="Chromosome"/>
</dbReference>
<accession>A0A517WKB5</accession>
<name>A0A517WKB5_9PLAN</name>
<proteinExistence type="predicted"/>
<evidence type="ECO:0000259" key="2">
    <source>
        <dbReference type="Pfam" id="PF18165"/>
    </source>
</evidence>
<protein>
    <recommendedName>
        <fullName evidence="2">Predicted pPIWI-associating nuclease domain-containing protein</fullName>
    </recommendedName>
</protein>
<feature type="domain" description="Predicted pPIWI-associating nuclease" evidence="2">
    <location>
        <begin position="159"/>
        <end position="289"/>
    </location>
</feature>
<organism evidence="3 4">
    <name type="scientific">Gimesia chilikensis</name>
    <dbReference type="NCBI Taxonomy" id="2605989"/>
    <lineage>
        <taxon>Bacteria</taxon>
        <taxon>Pseudomonadati</taxon>
        <taxon>Planctomycetota</taxon>
        <taxon>Planctomycetia</taxon>
        <taxon>Planctomycetales</taxon>
        <taxon>Planctomycetaceae</taxon>
        <taxon>Gimesia</taxon>
    </lineage>
</organism>
<sequence>MARRISASQFRSKMRQAQQKQRQAINKYNQAVRKHNQNVKTAVNKYNQEVRAHNSRVRANRQRLKSELARLQSQSSTTTTTRFVAYRTSVETLNQSYSQLENRVESRQHDPRFDRVLDLSERETANSLEVTNRILGVDGAGDTPAEQIENAQLHDGLARISDDLNDRWKGAVFALNPTNPDAARHFCTSAREVITQILEIKAPDSDVFAILPDCDTTDRGNPTRRSKIKYFLHKQGLDESSLEEFVENDIENIVQLFRVFNDGTHGSAGTFDLQQLHAIKTRVEDGIVFLTEIIGDA</sequence>
<feature type="coiled-coil region" evidence="1">
    <location>
        <begin position="7"/>
        <end position="110"/>
    </location>
</feature>
<dbReference type="Pfam" id="PF18165">
    <property type="entry name" value="pP_pnuc_1"/>
    <property type="match status" value="1"/>
</dbReference>
<dbReference type="InterPro" id="IPR040556">
    <property type="entry name" value="pP_pnuc_1"/>
</dbReference>
<evidence type="ECO:0000313" key="3">
    <source>
        <dbReference type="EMBL" id="QDU05706.1"/>
    </source>
</evidence>
<dbReference type="EMBL" id="CP036347">
    <property type="protein sequence ID" value="QDU05706.1"/>
    <property type="molecule type" value="Genomic_DNA"/>
</dbReference>
<evidence type="ECO:0000313" key="4">
    <source>
        <dbReference type="Proteomes" id="UP000320722"/>
    </source>
</evidence>
<dbReference type="AlphaFoldDB" id="A0A517WKB5"/>
<dbReference type="RefSeq" id="WP_145044224.1">
    <property type="nucleotide sequence ID" value="NZ_CP036347.1"/>
</dbReference>
<keyword evidence="1" id="KW-0175">Coiled coil</keyword>
<evidence type="ECO:0000256" key="1">
    <source>
        <dbReference type="SAM" id="Coils"/>
    </source>
</evidence>
<gene>
    <name evidence="3" type="ORF">V6x_54470</name>
</gene>